<organism evidence="17">
    <name type="scientific">Candidatus Thiocaldithrix dubininis</name>
    <dbReference type="NCBI Taxonomy" id="3080823"/>
    <lineage>
        <taxon>Bacteria</taxon>
        <taxon>Pseudomonadati</taxon>
        <taxon>Pseudomonadota</taxon>
        <taxon>Gammaproteobacteria</taxon>
        <taxon>Thiotrichales</taxon>
        <taxon>Thiotrichaceae</taxon>
        <taxon>Candidatus Thiocaldithrix</taxon>
    </lineage>
</organism>
<keyword evidence="9 14" id="KW-0457">Lysine biosynthesis</keyword>
<evidence type="ECO:0000256" key="11">
    <source>
        <dbReference type="ARBA" id="ARBA00038983"/>
    </source>
</evidence>
<evidence type="ECO:0000256" key="1">
    <source>
        <dbReference type="ARBA" id="ARBA00004496"/>
    </source>
</evidence>
<dbReference type="SUPFAM" id="SSF55347">
    <property type="entry name" value="Glyceraldehyde-3-phosphate dehydrogenase-like, C-terminal domain"/>
    <property type="match status" value="1"/>
</dbReference>
<comment type="catalytic activity">
    <reaction evidence="12 14">
        <text>(S)-2,3,4,5-tetrahydrodipicolinate + NADP(+) + H2O = (2S,4S)-4-hydroxy-2,3,4,5-tetrahydrodipicolinate + NADPH + H(+)</text>
        <dbReference type="Rhea" id="RHEA:35331"/>
        <dbReference type="ChEBI" id="CHEBI:15377"/>
        <dbReference type="ChEBI" id="CHEBI:15378"/>
        <dbReference type="ChEBI" id="CHEBI:16845"/>
        <dbReference type="ChEBI" id="CHEBI:57783"/>
        <dbReference type="ChEBI" id="CHEBI:58349"/>
        <dbReference type="ChEBI" id="CHEBI:67139"/>
        <dbReference type="EC" id="1.17.1.8"/>
    </reaction>
</comment>
<reference evidence="17" key="2">
    <citation type="submission" date="2023-04" db="EMBL/GenBank/DDBJ databases">
        <authorList>
            <person name="Beletskiy A.V."/>
            <person name="Mardanov A.V."/>
            <person name="Ravin N.V."/>
        </authorList>
    </citation>
    <scope>NUCLEOTIDE SEQUENCE</scope>
    <source>
        <strain evidence="17">GKL-01</strain>
    </source>
</reference>
<feature type="domain" description="Dihydrodipicolinate reductase N-terminal" evidence="15">
    <location>
        <begin position="3"/>
        <end position="125"/>
    </location>
</feature>
<evidence type="ECO:0000256" key="6">
    <source>
        <dbReference type="ARBA" id="ARBA00022915"/>
    </source>
</evidence>
<reference evidence="17" key="1">
    <citation type="journal article" date="2023" name="Int. J. Mol. Sci.">
        <title>Metagenomics Revealed a New Genus 'Candidatus Thiocaldithrix dubininis' gen. nov., sp. nov. and a New Species 'Candidatus Thiothrix putei' sp. nov. in the Family Thiotrichaceae, Some Members of Which Have Traits of Both Na+- and H+-Motive Energetics.</title>
        <authorList>
            <person name="Ravin N.V."/>
            <person name="Muntyan M.S."/>
            <person name="Smolyakov D.D."/>
            <person name="Rudenko T.S."/>
            <person name="Beletsky A.V."/>
            <person name="Mardanov A.V."/>
            <person name="Grabovich M.Y."/>
        </authorList>
    </citation>
    <scope>NUCLEOTIDE SEQUENCE</scope>
    <source>
        <strain evidence="17">GKL-01</strain>
    </source>
</reference>
<dbReference type="PIRSF" id="PIRSF000161">
    <property type="entry name" value="DHPR"/>
    <property type="match status" value="1"/>
</dbReference>
<feature type="binding site" evidence="14">
    <location>
        <begin position="8"/>
        <end position="13"/>
    </location>
    <ligand>
        <name>NAD(+)</name>
        <dbReference type="ChEBI" id="CHEBI:57540"/>
    </ligand>
</feature>
<comment type="subcellular location">
    <subcellularLocation>
        <location evidence="1 14">Cytoplasm</location>
    </subcellularLocation>
</comment>
<feature type="binding site" evidence="14">
    <location>
        <begin position="122"/>
        <end position="125"/>
    </location>
    <ligand>
        <name>NAD(+)</name>
        <dbReference type="ChEBI" id="CHEBI:57540"/>
    </ligand>
</feature>
<evidence type="ECO:0000259" key="16">
    <source>
        <dbReference type="Pfam" id="PF05173"/>
    </source>
</evidence>
<evidence type="ECO:0000256" key="2">
    <source>
        <dbReference type="ARBA" id="ARBA00006642"/>
    </source>
</evidence>
<evidence type="ECO:0000256" key="4">
    <source>
        <dbReference type="ARBA" id="ARBA00022605"/>
    </source>
</evidence>
<feature type="active site" description="Proton donor" evidence="14">
    <location>
        <position position="159"/>
    </location>
</feature>
<dbReference type="Pfam" id="PF01113">
    <property type="entry name" value="DapB_N"/>
    <property type="match status" value="1"/>
</dbReference>
<evidence type="ECO:0000256" key="9">
    <source>
        <dbReference type="ARBA" id="ARBA00023154"/>
    </source>
</evidence>
<dbReference type="EMBL" id="CP124755">
    <property type="protein sequence ID" value="WGZ92029.1"/>
    <property type="molecule type" value="Genomic_DNA"/>
</dbReference>
<dbReference type="KEGG" id="tdu:QJT80_05995"/>
<dbReference type="InterPro" id="IPR023940">
    <property type="entry name" value="DHDPR_bac"/>
</dbReference>
<evidence type="ECO:0000256" key="14">
    <source>
        <dbReference type="HAMAP-Rule" id="MF_00102"/>
    </source>
</evidence>
<protein>
    <recommendedName>
        <fullName evidence="11 14">4-hydroxy-tetrahydrodipicolinate reductase</fullName>
        <shortName evidence="14">HTPA reductase</shortName>
        <ecNumber evidence="11 14">1.17.1.8</ecNumber>
    </recommendedName>
</protein>
<feature type="active site" description="Proton donor/acceptor" evidence="14">
    <location>
        <position position="155"/>
    </location>
</feature>
<dbReference type="HAMAP" id="MF_00102">
    <property type="entry name" value="DapB"/>
    <property type="match status" value="1"/>
</dbReference>
<keyword evidence="6 14" id="KW-0220">Diaminopimelate biosynthesis</keyword>
<dbReference type="GO" id="GO:0009089">
    <property type="term" value="P:lysine biosynthetic process via diaminopimelate"/>
    <property type="evidence" value="ECO:0007669"/>
    <property type="project" value="UniProtKB-UniRule"/>
</dbReference>
<comment type="subunit">
    <text evidence="14">Homotetramer.</text>
</comment>
<keyword evidence="8 14" id="KW-0520">NAD</keyword>
<comment type="caution">
    <text evidence="14">Lacks conserved residue(s) required for the propagation of feature annotation.</text>
</comment>
<keyword evidence="7 14" id="KW-0560">Oxidoreductase</keyword>
<feature type="binding site" evidence="14">
    <location>
        <begin position="165"/>
        <end position="166"/>
    </location>
    <ligand>
        <name>(S)-2,3,4,5-tetrahydrodipicolinate</name>
        <dbReference type="ChEBI" id="CHEBI:16845"/>
    </ligand>
</feature>
<dbReference type="FunFam" id="3.30.360.10:FF:000004">
    <property type="entry name" value="4-hydroxy-tetrahydrodipicolinate reductase"/>
    <property type="match status" value="1"/>
</dbReference>
<dbReference type="Gene3D" id="3.30.360.10">
    <property type="entry name" value="Dihydrodipicolinate Reductase, domain 2"/>
    <property type="match status" value="1"/>
</dbReference>
<evidence type="ECO:0000259" key="15">
    <source>
        <dbReference type="Pfam" id="PF01113"/>
    </source>
</evidence>
<comment type="pathway">
    <text evidence="10 14">Amino-acid biosynthesis; L-lysine biosynthesis via DAP pathway; (S)-tetrahydrodipicolinate from L-aspartate: step 4/4.</text>
</comment>
<accession>A0AA95HBK7</accession>
<evidence type="ECO:0000256" key="13">
    <source>
        <dbReference type="ARBA" id="ARBA00049396"/>
    </source>
</evidence>
<feature type="binding site" evidence="14">
    <location>
        <begin position="98"/>
        <end position="100"/>
    </location>
    <ligand>
        <name>NAD(+)</name>
        <dbReference type="ChEBI" id="CHEBI:57540"/>
    </ligand>
</feature>
<dbReference type="EC" id="1.17.1.8" evidence="11 14"/>
<dbReference type="AlphaFoldDB" id="A0AA95HBK7"/>
<name>A0AA95HBK7_9GAMM</name>
<dbReference type="PROSITE" id="PS01298">
    <property type="entry name" value="DAPB"/>
    <property type="match status" value="1"/>
</dbReference>
<dbReference type="Gene3D" id="3.40.50.720">
    <property type="entry name" value="NAD(P)-binding Rossmann-like Domain"/>
    <property type="match status" value="1"/>
</dbReference>
<evidence type="ECO:0000313" key="17">
    <source>
        <dbReference type="EMBL" id="WGZ92029.1"/>
    </source>
</evidence>
<comment type="caution">
    <text evidence="14">Was originally thought to be a dihydrodipicolinate reductase (DHDPR), catalyzing the conversion of dihydrodipicolinate to tetrahydrodipicolinate. However, it was shown in E.coli that the substrate of the enzymatic reaction is not dihydrodipicolinate (DHDP) but in fact (2S,4S)-4-hydroxy-2,3,4,5-tetrahydrodipicolinic acid (HTPA), the product released by the DapA-catalyzed reaction.</text>
</comment>
<keyword evidence="5 14" id="KW-0521">NADP</keyword>
<dbReference type="PANTHER" id="PTHR20836">
    <property type="entry name" value="DIHYDRODIPICOLINATE REDUCTASE"/>
    <property type="match status" value="1"/>
</dbReference>
<dbReference type="GO" id="GO:0005829">
    <property type="term" value="C:cytosol"/>
    <property type="evidence" value="ECO:0007669"/>
    <property type="project" value="TreeGrafter"/>
</dbReference>
<dbReference type="PANTHER" id="PTHR20836:SF0">
    <property type="entry name" value="4-HYDROXY-TETRAHYDRODIPICOLINATE REDUCTASE 1, CHLOROPLASTIC-RELATED"/>
    <property type="match status" value="1"/>
</dbReference>
<dbReference type="InterPro" id="IPR036291">
    <property type="entry name" value="NAD(P)-bd_dom_sf"/>
</dbReference>
<dbReference type="GO" id="GO:0019877">
    <property type="term" value="P:diaminopimelate biosynthetic process"/>
    <property type="evidence" value="ECO:0007669"/>
    <property type="project" value="UniProtKB-UniRule"/>
</dbReference>
<comment type="catalytic activity">
    <reaction evidence="13 14">
        <text>(S)-2,3,4,5-tetrahydrodipicolinate + NAD(+) + H2O = (2S,4S)-4-hydroxy-2,3,4,5-tetrahydrodipicolinate + NADH + H(+)</text>
        <dbReference type="Rhea" id="RHEA:35323"/>
        <dbReference type="ChEBI" id="CHEBI:15377"/>
        <dbReference type="ChEBI" id="CHEBI:15378"/>
        <dbReference type="ChEBI" id="CHEBI:16845"/>
        <dbReference type="ChEBI" id="CHEBI:57540"/>
        <dbReference type="ChEBI" id="CHEBI:57945"/>
        <dbReference type="ChEBI" id="CHEBI:67139"/>
        <dbReference type="EC" id="1.17.1.8"/>
    </reaction>
</comment>
<dbReference type="InterPro" id="IPR000846">
    <property type="entry name" value="DapB_N"/>
</dbReference>
<dbReference type="CDD" id="cd02274">
    <property type="entry name" value="DHDPR_N"/>
    <property type="match status" value="1"/>
</dbReference>
<evidence type="ECO:0000256" key="7">
    <source>
        <dbReference type="ARBA" id="ARBA00023002"/>
    </source>
</evidence>
<comment type="function">
    <text evidence="14">Catalyzes the conversion of 4-hydroxy-tetrahydrodipicolinate (HTPA) to tetrahydrodipicolinate.</text>
</comment>
<dbReference type="InterPro" id="IPR022664">
    <property type="entry name" value="DapB_N_CS"/>
</dbReference>
<dbReference type="NCBIfam" id="TIGR00036">
    <property type="entry name" value="dapB"/>
    <property type="match status" value="1"/>
</dbReference>
<evidence type="ECO:0000256" key="10">
    <source>
        <dbReference type="ARBA" id="ARBA00037922"/>
    </source>
</evidence>
<dbReference type="GO" id="GO:0008839">
    <property type="term" value="F:4-hydroxy-tetrahydrodipicolinate reductase"/>
    <property type="evidence" value="ECO:0007669"/>
    <property type="project" value="UniProtKB-UniRule"/>
</dbReference>
<keyword evidence="3 14" id="KW-0963">Cytoplasm</keyword>
<dbReference type="InterPro" id="IPR022663">
    <property type="entry name" value="DapB_C"/>
</dbReference>
<feature type="domain" description="Dihydrodipicolinate reductase C-terminal" evidence="16">
    <location>
        <begin position="128"/>
        <end position="264"/>
    </location>
</feature>
<dbReference type="FunFam" id="3.40.50.720:FF:000048">
    <property type="entry name" value="4-hydroxy-tetrahydrodipicolinate reductase"/>
    <property type="match status" value="1"/>
</dbReference>
<dbReference type="GO" id="GO:0016726">
    <property type="term" value="F:oxidoreductase activity, acting on CH or CH2 groups, NAD or NADP as acceptor"/>
    <property type="evidence" value="ECO:0007669"/>
    <property type="project" value="UniProtKB-UniRule"/>
</dbReference>
<dbReference type="Proteomes" id="UP001300672">
    <property type="component" value="Chromosome"/>
</dbReference>
<dbReference type="SUPFAM" id="SSF51735">
    <property type="entry name" value="NAD(P)-binding Rossmann-fold domains"/>
    <property type="match status" value="1"/>
</dbReference>
<evidence type="ECO:0000256" key="5">
    <source>
        <dbReference type="ARBA" id="ARBA00022857"/>
    </source>
</evidence>
<evidence type="ECO:0000256" key="12">
    <source>
        <dbReference type="ARBA" id="ARBA00049080"/>
    </source>
</evidence>
<gene>
    <name evidence="14 17" type="primary">dapB</name>
    <name evidence="17" type="ORF">QJT80_05995</name>
</gene>
<comment type="similarity">
    <text evidence="2 14">Belongs to the DapB family.</text>
</comment>
<evidence type="ECO:0000256" key="3">
    <source>
        <dbReference type="ARBA" id="ARBA00022490"/>
    </source>
</evidence>
<feature type="binding site" evidence="14">
    <location>
        <position position="156"/>
    </location>
    <ligand>
        <name>(S)-2,3,4,5-tetrahydrodipicolinate</name>
        <dbReference type="ChEBI" id="CHEBI:16845"/>
    </ligand>
</feature>
<dbReference type="Pfam" id="PF05173">
    <property type="entry name" value="DapB_C"/>
    <property type="match status" value="1"/>
</dbReference>
<evidence type="ECO:0000256" key="8">
    <source>
        <dbReference type="ARBA" id="ARBA00023027"/>
    </source>
</evidence>
<keyword evidence="4 14" id="KW-0028">Amino-acid biosynthesis</keyword>
<proteinExistence type="inferred from homology"/>
<dbReference type="GO" id="GO:0051287">
    <property type="term" value="F:NAD binding"/>
    <property type="evidence" value="ECO:0007669"/>
    <property type="project" value="UniProtKB-UniRule"/>
</dbReference>
<dbReference type="GO" id="GO:0050661">
    <property type="term" value="F:NADP binding"/>
    <property type="evidence" value="ECO:0007669"/>
    <property type="project" value="UniProtKB-UniRule"/>
</dbReference>
<feature type="binding site" evidence="14">
    <location>
        <position position="34"/>
    </location>
    <ligand>
        <name>NAD(+)</name>
        <dbReference type="ChEBI" id="CHEBI:57540"/>
    </ligand>
</feature>
<sequence>MTRIAVVGAAGRMGKTLIEACHQAEGVELTVATEQPSSSLIGADAGEVAGIGKNGVIIAPSLDQAAQDFDVLIDFTRPEPCLAHLAWCVEHGKKMVIGTTGFDDAGKATIAKAAETIAIVFAPNMSVGVNLCLKLLDMAAKVLGDSVDIEIIEAHHRHKIDAPSGTALRMGEVVANALGRDLKEVAVYGREGITGERERPTIGFATVRAGDVVGDHTVLFADVGERVEITHKASSRMTFAKGAVRAASWLQDKPNGLYDMQDVLGLK</sequence>